<comment type="similarity">
    <text evidence="1">Belongs to the histidine acid phosphatase family.</text>
</comment>
<dbReference type="Gene3D" id="3.40.50.1240">
    <property type="entry name" value="Phosphoglycerate mutase-like"/>
    <property type="match status" value="1"/>
</dbReference>
<dbReference type="PANTHER" id="PTHR11567:SF187">
    <property type="entry name" value="2,3-BISPHOSPHOGLYCERATE 3-PHOSPHATASE"/>
    <property type="match status" value="1"/>
</dbReference>
<dbReference type="SUPFAM" id="SSF53254">
    <property type="entry name" value="Phosphoglycerate mutase-like"/>
    <property type="match status" value="1"/>
</dbReference>
<evidence type="ECO:0000313" key="3">
    <source>
        <dbReference type="EMBL" id="RCN43183.1"/>
    </source>
</evidence>
<dbReference type="OrthoDB" id="10262962at2759"/>
<dbReference type="AlphaFoldDB" id="A0A368GFL0"/>
<keyword evidence="2" id="KW-0812">Transmembrane</keyword>
<dbReference type="PANTHER" id="PTHR11567">
    <property type="entry name" value="ACID PHOSPHATASE-RELATED"/>
    <property type="match status" value="1"/>
</dbReference>
<keyword evidence="2" id="KW-1133">Transmembrane helix</keyword>
<dbReference type="InterPro" id="IPR050645">
    <property type="entry name" value="Histidine_acid_phosphatase"/>
</dbReference>
<reference evidence="3 4" key="1">
    <citation type="submission" date="2014-10" db="EMBL/GenBank/DDBJ databases">
        <title>Draft genome of the hookworm Ancylostoma caninum.</title>
        <authorList>
            <person name="Mitreva M."/>
        </authorList>
    </citation>
    <scope>NUCLEOTIDE SEQUENCE [LARGE SCALE GENOMIC DNA]</scope>
    <source>
        <strain evidence="3 4">Baltimore</strain>
    </source>
</reference>
<accession>A0A368GFL0</accession>
<keyword evidence="2" id="KW-0472">Membrane</keyword>
<dbReference type="STRING" id="29170.A0A368GFL0"/>
<sequence>MSYTPPGKMRQVRRIRVCILAVALLLCIYWVFFGDEVTLNVGEPPVLSLGTPPEWIEMCEFLERDWQGNEGPIDDTGYRLRGIAIAFRHGERSPMHSANSHDACAPFRELDRRDFEQYRKLIESDDFQFFLRHDPKFKAFAKIPSLSECSPQQMTAEGALQHVKLGKYMRNKYAGSNIFSPESRLNVSVTSSQYNRTFQSAIAFTSSFLYPSKASVPQIFIQASNFTFMCTHKNCQCNLAKKWRHQYEQEHAGYFLKRSPEQLRIFADALRTHSAFTKTVDPIQMMDVALGRFVCRRRSLPCFGKGNCLSYGFLSELLNETSVRGKIMFDEGPRYVAKKLQLVEAHGVLYHVVEAAMKLRSFPHTNIIQARLPSVFSSSVILCLAFAVAFYLFFIFSGHDVMLAPLLRVMGVPFTDPPRYAAHLVIEFYEAIDSPSAKDVLLLRFIYNGVDITRNVIFCEIVLKNGLCPAHQLENFVQNRIFASLGVVSLKDICN</sequence>
<dbReference type="GO" id="GO:0016791">
    <property type="term" value="F:phosphatase activity"/>
    <property type="evidence" value="ECO:0007669"/>
    <property type="project" value="TreeGrafter"/>
</dbReference>
<protein>
    <submittedName>
        <fullName evidence="3">Histidine acid phosphatase</fullName>
    </submittedName>
</protein>
<dbReference type="InterPro" id="IPR000560">
    <property type="entry name" value="His_Pase_clade-2"/>
</dbReference>
<dbReference type="Proteomes" id="UP000252519">
    <property type="component" value="Unassembled WGS sequence"/>
</dbReference>
<dbReference type="Pfam" id="PF00328">
    <property type="entry name" value="His_Phos_2"/>
    <property type="match status" value="1"/>
</dbReference>
<comment type="caution">
    <text evidence="3">The sequence shown here is derived from an EMBL/GenBank/DDBJ whole genome shotgun (WGS) entry which is preliminary data.</text>
</comment>
<keyword evidence="4" id="KW-1185">Reference proteome</keyword>
<organism evidence="3 4">
    <name type="scientific">Ancylostoma caninum</name>
    <name type="common">Dog hookworm</name>
    <dbReference type="NCBI Taxonomy" id="29170"/>
    <lineage>
        <taxon>Eukaryota</taxon>
        <taxon>Metazoa</taxon>
        <taxon>Ecdysozoa</taxon>
        <taxon>Nematoda</taxon>
        <taxon>Chromadorea</taxon>
        <taxon>Rhabditida</taxon>
        <taxon>Rhabditina</taxon>
        <taxon>Rhabditomorpha</taxon>
        <taxon>Strongyloidea</taxon>
        <taxon>Ancylostomatidae</taxon>
        <taxon>Ancylostomatinae</taxon>
        <taxon>Ancylostoma</taxon>
    </lineage>
</organism>
<dbReference type="EMBL" id="JOJR01000166">
    <property type="protein sequence ID" value="RCN43183.1"/>
    <property type="molecule type" value="Genomic_DNA"/>
</dbReference>
<feature type="transmembrane region" description="Helical" evidence="2">
    <location>
        <begin position="375"/>
        <end position="396"/>
    </location>
</feature>
<name>A0A368GFL0_ANCCA</name>
<evidence type="ECO:0000256" key="2">
    <source>
        <dbReference type="SAM" id="Phobius"/>
    </source>
</evidence>
<evidence type="ECO:0000313" key="4">
    <source>
        <dbReference type="Proteomes" id="UP000252519"/>
    </source>
</evidence>
<proteinExistence type="inferred from homology"/>
<gene>
    <name evidence="3" type="ORF">ANCCAN_10828</name>
</gene>
<dbReference type="CDD" id="cd07061">
    <property type="entry name" value="HP_HAP_like"/>
    <property type="match status" value="1"/>
</dbReference>
<evidence type="ECO:0000256" key="1">
    <source>
        <dbReference type="ARBA" id="ARBA00005375"/>
    </source>
</evidence>
<dbReference type="InterPro" id="IPR029033">
    <property type="entry name" value="His_PPase_superfam"/>
</dbReference>